<evidence type="ECO:0008006" key="6">
    <source>
        <dbReference type="Google" id="ProtNLM"/>
    </source>
</evidence>
<name>A0AA88V800_9ASTE</name>
<comment type="caution">
    <text evidence="4">The sequence shown here is derived from an EMBL/GenBank/DDBJ whole genome shotgun (WGS) entry which is preliminary data.</text>
</comment>
<dbReference type="PANTHER" id="PTHR37610:SF75">
    <property type="entry name" value="RETROTRANSPOSON COPIA-LIKE N-TERMINAL DOMAIN-CONTAINING PROTEIN"/>
    <property type="match status" value="1"/>
</dbReference>
<feature type="domain" description="Retrotransposon Copia-like N-terminal" evidence="2">
    <location>
        <begin position="28"/>
        <end position="72"/>
    </location>
</feature>
<feature type="compositionally biased region" description="Basic and acidic residues" evidence="1">
    <location>
        <begin position="390"/>
        <end position="404"/>
    </location>
</feature>
<dbReference type="Pfam" id="PF22936">
    <property type="entry name" value="Pol_BBD"/>
    <property type="match status" value="1"/>
</dbReference>
<dbReference type="AlphaFoldDB" id="A0AA88V800"/>
<protein>
    <recommendedName>
        <fullName evidence="6">Retrotransposon Copia-like N-terminal domain-containing protein</fullName>
    </recommendedName>
</protein>
<evidence type="ECO:0000256" key="1">
    <source>
        <dbReference type="SAM" id="MobiDB-lite"/>
    </source>
</evidence>
<feature type="region of interest" description="Disordered" evidence="1">
    <location>
        <begin position="388"/>
        <end position="430"/>
    </location>
</feature>
<dbReference type="Proteomes" id="UP001188597">
    <property type="component" value="Unassembled WGS sequence"/>
</dbReference>
<evidence type="ECO:0000313" key="4">
    <source>
        <dbReference type="EMBL" id="KAK3003562.1"/>
    </source>
</evidence>
<dbReference type="InterPro" id="IPR054722">
    <property type="entry name" value="PolX-like_BBD"/>
</dbReference>
<proteinExistence type="predicted"/>
<reference evidence="4" key="1">
    <citation type="submission" date="2022-12" db="EMBL/GenBank/DDBJ databases">
        <title>Draft genome assemblies for two species of Escallonia (Escalloniales).</title>
        <authorList>
            <person name="Chanderbali A."/>
            <person name="Dervinis C."/>
            <person name="Anghel I."/>
            <person name="Soltis D."/>
            <person name="Soltis P."/>
            <person name="Zapata F."/>
        </authorList>
    </citation>
    <scope>NUCLEOTIDE SEQUENCE</scope>
    <source>
        <strain evidence="4">UCBG64.0493</strain>
        <tissue evidence="4">Leaf</tissue>
    </source>
</reference>
<keyword evidence="5" id="KW-1185">Reference proteome</keyword>
<feature type="region of interest" description="Disordered" evidence="1">
    <location>
        <begin position="1"/>
        <end position="29"/>
    </location>
</feature>
<organism evidence="4 5">
    <name type="scientific">Escallonia herrerae</name>
    <dbReference type="NCBI Taxonomy" id="1293975"/>
    <lineage>
        <taxon>Eukaryota</taxon>
        <taxon>Viridiplantae</taxon>
        <taxon>Streptophyta</taxon>
        <taxon>Embryophyta</taxon>
        <taxon>Tracheophyta</taxon>
        <taxon>Spermatophyta</taxon>
        <taxon>Magnoliopsida</taxon>
        <taxon>eudicotyledons</taxon>
        <taxon>Gunneridae</taxon>
        <taxon>Pentapetalae</taxon>
        <taxon>asterids</taxon>
        <taxon>campanulids</taxon>
        <taxon>Escalloniales</taxon>
        <taxon>Escalloniaceae</taxon>
        <taxon>Escallonia</taxon>
    </lineage>
</organism>
<dbReference type="Pfam" id="PF14244">
    <property type="entry name" value="Retrotran_gag_3"/>
    <property type="match status" value="1"/>
</dbReference>
<sequence length="724" mass="79052">MSSAEKDSSSSTMSEAVMQPATPQSFGDNSSLQITSHKLNGKNFLRWSRSVLLVIRERGKMGYITGEMQRPALGDSIYANWELNNSIVMAWLINSMESHISRTYLFLRTAKAIWDAVNKNYSDLENASQTLWQELDVHYEADWGDLEGNLKFKRHLEKERLYEFLTGLNRELAEVRGRILGRRPLPSIDEAFAKVRCEASRRRVMLGGKKEAVTSGEMPMETVALATKNNPPLTSLVEIRETATEEDVRGAVTAINRATPKTLAGIFTPSNWKSRGSNKGKGFQATVEEKDEDTRASSETNGVYFTKAQLEQLQKFLSQPTVGNQNIANSNYAQGTALHAQNNCPWILDSGASDHMTGNSSLLYSYTPCRGNSRVKIADGTFYNVAGKGETLDEDKPWDEHEPEPSLQTTKPNVEPSPQTSLPNVESEPMMPLIEQKKILETGGNSRPLLVYSRKKQPLNGDKPKSLRGQESEPIPSPDEQAVDYTHHDGTDHSIQKGTENLTEDVDLDLPIALRKGTRTCEFELKDLGALRPAETPMEPNAKLDIEGGKDVDREQYQSIGEGVGRQGKERIGLEQPSGKGGDEAGGLKGVLIFILELVAVACGGAGDNGEIGGDETERRVLGVEVKEVVGLGLVLLDDAAAGGALDYEATRGCGGAPHLPRGAKSLIHFGGLIGGVYSNYGGLRFGNNFVGMAVPDRLPSALHLALKSLPVPSQEVSTKSFRL</sequence>
<dbReference type="EMBL" id="JAVXUP010002397">
    <property type="protein sequence ID" value="KAK3003562.1"/>
    <property type="molecule type" value="Genomic_DNA"/>
</dbReference>
<feature type="compositionally biased region" description="Basic and acidic residues" evidence="1">
    <location>
        <begin position="462"/>
        <end position="471"/>
    </location>
</feature>
<evidence type="ECO:0000259" key="2">
    <source>
        <dbReference type="Pfam" id="PF14244"/>
    </source>
</evidence>
<feature type="domain" description="Retrovirus-related Pol polyprotein from transposon TNT 1-94-like beta-barrel" evidence="3">
    <location>
        <begin position="346"/>
        <end position="390"/>
    </location>
</feature>
<evidence type="ECO:0000313" key="5">
    <source>
        <dbReference type="Proteomes" id="UP001188597"/>
    </source>
</evidence>
<accession>A0AA88V800</accession>
<gene>
    <name evidence="4" type="ORF">RJ639_019112</name>
</gene>
<dbReference type="PANTHER" id="PTHR37610">
    <property type="entry name" value="CCHC-TYPE DOMAIN-CONTAINING PROTEIN"/>
    <property type="match status" value="1"/>
</dbReference>
<dbReference type="InterPro" id="IPR029472">
    <property type="entry name" value="Copia-like_N"/>
</dbReference>
<feature type="region of interest" description="Disordered" evidence="1">
    <location>
        <begin position="445"/>
        <end position="492"/>
    </location>
</feature>
<evidence type="ECO:0000259" key="3">
    <source>
        <dbReference type="Pfam" id="PF22936"/>
    </source>
</evidence>
<feature type="compositionally biased region" description="Polar residues" evidence="1">
    <location>
        <begin position="406"/>
        <end position="424"/>
    </location>
</feature>